<feature type="compositionally biased region" description="Polar residues" evidence="2">
    <location>
        <begin position="1043"/>
        <end position="1072"/>
    </location>
</feature>
<feature type="compositionally biased region" description="Polar residues" evidence="2">
    <location>
        <begin position="1079"/>
        <end position="1102"/>
    </location>
</feature>
<sequence length="1102" mass="122189">MPDNFTQAIIESAQDAQSTHNTVTSNAAAMLAIRLASRYLLRKIDTEAPDQPTSSATTASSSSAASSSVVVPTSEMTIEMTGNPKAQERMSRVRKRYEGRVKSSFLEAPTKAWLAATLGSRTLSKELDRVTLIEEHNGQQVSTEWYLPLPEVYAVVLSALIDLDEKRWPVPPHSTAKKERLQRLQEFDRINNALAKATPRICSTGIRHAWLMALDGYEGKRLPMNAEDVLMQGLFDFMVREVLGKQMNISLPDGRDPVGAERATFDEHFQSQFLPWAYGTMPDTVVNAIKNGGGSDAARDFVLERFRTIGIAPDEQMMQKINGYCSKTGLQSIPCHFIPILAALERHAKRHTLALSSGSISATGLRPLAEDTLAWLQGVNFSPESLANPAHEKDPFSILYLVLRLHDTLYQYKDYKNLLDVCDMPEDNKDAWVDALHVYSQCLHNPDLTLASLLDDTVMLEERLRAFERGFAMWRNGAYHDFISNYAANWFAASGDSGITARASLFTKLCDLYFRENTGGSNSIPAIRVPDAMLGEWIARAGEEGILEVTPYQINRILLHALCYPADTWSLLFQQCLPKLLEFIRNRCNQEQNTAGDALSRDSWPEELLAQIEGVAVADSTGGAPVPVLLTPGNITPASSLDVALLLAVSKDMSEAIVRQIVALPGFDPNATDNKNLTPFYLAAAFGHTELAAALIDKGANYKVKYKGRFPPLQEAIENQHLSFIQWFLRTLPEHQRVDVVTDKNYCGISMLHLAVDYPNTLKLLLNYLPTAERANALITKNYIGYTVMHLARKDSKILKLLMKTLPEMDRAEVLMTKNNKGDTVLHSLEDSPKTIRLLLNYIPETARAEVLMATDADGNTVLHQIAKIAPKYLKRLLDYLPKAARASTLMVTNEDGNTVLHEVETTHPVTLIPLVNRLLEETRAGVLMICNKYGNTVLHLTAAKRPKILKMLLDCLPKATRAEAVMVRSLYGNTLLHVAAVRQIESLKRLLDYLPETARADAIMVKNCDGTTVLDLVKHARYSKTLNLLKILLEQAKQRIATQTTEDSTTPNYNAGSALSSYASSPETNISAPRGSLSLFSQVSASPQDPESPSGQSSFKR</sequence>
<dbReference type="RefSeq" id="WP_115343531.1">
    <property type="nucleotide sequence ID" value="NZ_UGOG01000001.1"/>
</dbReference>
<dbReference type="InterPro" id="IPR036770">
    <property type="entry name" value="Ankyrin_rpt-contain_sf"/>
</dbReference>
<dbReference type="InterPro" id="IPR002110">
    <property type="entry name" value="Ankyrin_rpt"/>
</dbReference>
<feature type="compositionally biased region" description="Low complexity" evidence="2">
    <location>
        <begin position="52"/>
        <end position="74"/>
    </location>
</feature>
<dbReference type="AlphaFoldDB" id="A0A378JX42"/>
<dbReference type="Pfam" id="PF12796">
    <property type="entry name" value="Ank_2"/>
    <property type="match status" value="1"/>
</dbReference>
<evidence type="ECO:0000313" key="3">
    <source>
        <dbReference type="EMBL" id="STX63233.1"/>
    </source>
</evidence>
<dbReference type="SMART" id="SM00248">
    <property type="entry name" value="ANK"/>
    <property type="match status" value="7"/>
</dbReference>
<evidence type="ECO:0000313" key="4">
    <source>
        <dbReference type="Proteomes" id="UP000254040"/>
    </source>
</evidence>
<organism evidence="3 4">
    <name type="scientific">Legionella moravica</name>
    <dbReference type="NCBI Taxonomy" id="39962"/>
    <lineage>
        <taxon>Bacteria</taxon>
        <taxon>Pseudomonadati</taxon>
        <taxon>Pseudomonadota</taxon>
        <taxon>Gammaproteobacteria</taxon>
        <taxon>Legionellales</taxon>
        <taxon>Legionellaceae</taxon>
        <taxon>Legionella</taxon>
    </lineage>
</organism>
<dbReference type="PROSITE" id="PS50088">
    <property type="entry name" value="ANK_REPEAT"/>
    <property type="match status" value="1"/>
</dbReference>
<protein>
    <submittedName>
        <fullName evidence="3">Ankyrin repeats (3 copies)</fullName>
    </submittedName>
</protein>
<accession>A0A378JX42</accession>
<gene>
    <name evidence="3" type="ORF">NCTC12239_02176</name>
</gene>
<dbReference type="EMBL" id="UGOG01000001">
    <property type="protein sequence ID" value="STX63233.1"/>
    <property type="molecule type" value="Genomic_DNA"/>
</dbReference>
<feature type="region of interest" description="Disordered" evidence="2">
    <location>
        <begin position="47"/>
        <end position="74"/>
    </location>
</feature>
<evidence type="ECO:0000256" key="2">
    <source>
        <dbReference type="SAM" id="MobiDB-lite"/>
    </source>
</evidence>
<dbReference type="Proteomes" id="UP000254040">
    <property type="component" value="Unassembled WGS sequence"/>
</dbReference>
<dbReference type="SUPFAM" id="SSF48403">
    <property type="entry name" value="Ankyrin repeat"/>
    <property type="match status" value="1"/>
</dbReference>
<evidence type="ECO:0000256" key="1">
    <source>
        <dbReference type="PROSITE-ProRule" id="PRU00023"/>
    </source>
</evidence>
<dbReference type="PANTHER" id="PTHR24121:SF22">
    <property type="entry name" value="PROTEIN ACCELERATED CELL DEATH 6-LIKE"/>
    <property type="match status" value="1"/>
</dbReference>
<name>A0A378JX42_9GAMM</name>
<reference evidence="3 4" key="1">
    <citation type="submission" date="2018-06" db="EMBL/GenBank/DDBJ databases">
        <authorList>
            <consortium name="Pathogen Informatics"/>
            <person name="Doyle S."/>
        </authorList>
    </citation>
    <scope>NUCLEOTIDE SEQUENCE [LARGE SCALE GENOMIC DNA]</scope>
    <source>
        <strain evidence="3 4">NCTC12239</strain>
    </source>
</reference>
<feature type="repeat" description="ANK" evidence="1">
    <location>
        <begin position="675"/>
        <end position="707"/>
    </location>
</feature>
<keyword evidence="1" id="KW-0040">ANK repeat</keyword>
<dbReference type="PANTHER" id="PTHR24121">
    <property type="entry name" value="NO MECHANORECEPTOR POTENTIAL C, ISOFORM D-RELATED"/>
    <property type="match status" value="1"/>
</dbReference>
<proteinExistence type="predicted"/>
<dbReference type="OrthoDB" id="5652162at2"/>
<feature type="region of interest" description="Disordered" evidence="2">
    <location>
        <begin position="1043"/>
        <end position="1102"/>
    </location>
</feature>
<dbReference type="PROSITE" id="PS50297">
    <property type="entry name" value="ANK_REP_REGION"/>
    <property type="match status" value="1"/>
</dbReference>
<dbReference type="Gene3D" id="1.25.40.20">
    <property type="entry name" value="Ankyrin repeat-containing domain"/>
    <property type="match status" value="3"/>
</dbReference>